<evidence type="ECO:0008006" key="4">
    <source>
        <dbReference type="Google" id="ProtNLM"/>
    </source>
</evidence>
<keyword evidence="3" id="KW-1185">Reference proteome</keyword>
<dbReference type="AlphaFoldDB" id="A0A1H3ZR40"/>
<evidence type="ECO:0000256" key="1">
    <source>
        <dbReference type="SAM" id="SignalP"/>
    </source>
</evidence>
<evidence type="ECO:0000313" key="3">
    <source>
        <dbReference type="Proteomes" id="UP000198846"/>
    </source>
</evidence>
<accession>A0A1H3ZR40</accession>
<proteinExistence type="predicted"/>
<keyword evidence="1" id="KW-0732">Signal</keyword>
<organism evidence="2 3">
    <name type="scientific">Bizionia paragorgiae</name>
    <dbReference type="NCBI Taxonomy" id="283786"/>
    <lineage>
        <taxon>Bacteria</taxon>
        <taxon>Pseudomonadati</taxon>
        <taxon>Bacteroidota</taxon>
        <taxon>Flavobacteriia</taxon>
        <taxon>Flavobacteriales</taxon>
        <taxon>Flavobacteriaceae</taxon>
        <taxon>Bizionia</taxon>
    </lineage>
</organism>
<dbReference type="Pfam" id="PF11138">
    <property type="entry name" value="DUF2911"/>
    <property type="match status" value="1"/>
</dbReference>
<sequence length="181" mass="20326">MKTTTLITTCALAFTTLFSLTTIAQDFPDLDKSPMDRAAFPTSYKDANKLVKITYSRPQLKGREVSKLAPADKVWRVGANEAAEISFYKEMKLGNTVIKPGTYTFYLIPGEKEWTAIINTDINVWGSYFYNEANDVARLTIPAQQGDPIVEAFSIVFDEAKDKINMHIGWGKTRLVVPFTK</sequence>
<name>A0A1H3ZR40_BIZPA</name>
<feature type="chain" id="PRO_5011650640" description="DUF2911 domain-containing protein" evidence="1">
    <location>
        <begin position="25"/>
        <end position="181"/>
    </location>
</feature>
<protein>
    <recommendedName>
        <fullName evidence="4">DUF2911 domain-containing protein</fullName>
    </recommendedName>
</protein>
<feature type="signal peptide" evidence="1">
    <location>
        <begin position="1"/>
        <end position="24"/>
    </location>
</feature>
<dbReference type="Proteomes" id="UP000198846">
    <property type="component" value="Unassembled WGS sequence"/>
</dbReference>
<dbReference type="STRING" id="283786.SAMN04487990_10916"/>
<gene>
    <name evidence="2" type="ORF">SAMN04487990_10916</name>
</gene>
<dbReference type="EMBL" id="FNQK01000009">
    <property type="protein sequence ID" value="SEA25841.1"/>
    <property type="molecule type" value="Genomic_DNA"/>
</dbReference>
<evidence type="ECO:0000313" key="2">
    <source>
        <dbReference type="EMBL" id="SEA25841.1"/>
    </source>
</evidence>
<reference evidence="2 3" key="1">
    <citation type="submission" date="2016-10" db="EMBL/GenBank/DDBJ databases">
        <authorList>
            <person name="de Groot N.N."/>
        </authorList>
    </citation>
    <scope>NUCLEOTIDE SEQUENCE [LARGE SCALE GENOMIC DNA]</scope>
    <source>
        <strain evidence="2 3">DSM 23842</strain>
    </source>
</reference>
<dbReference type="InterPro" id="IPR021314">
    <property type="entry name" value="DUF2911"/>
</dbReference>
<dbReference type="OrthoDB" id="187854at2"/>
<dbReference type="RefSeq" id="WP_092133791.1">
    <property type="nucleotide sequence ID" value="NZ_FNQK01000009.1"/>
</dbReference>